<dbReference type="PRINTS" id="PR00982">
    <property type="entry name" value="TRNASYNTHLYS"/>
</dbReference>
<dbReference type="FunFam" id="3.30.930.10:FF:000051">
    <property type="entry name" value="Lysine--tRNA ligase"/>
    <property type="match status" value="1"/>
</dbReference>
<evidence type="ECO:0000256" key="7">
    <source>
        <dbReference type="ARBA" id="ARBA00022840"/>
    </source>
</evidence>
<keyword evidence="8" id="KW-0648">Protein biosynthesis</keyword>
<evidence type="ECO:0000256" key="5">
    <source>
        <dbReference type="ARBA" id="ARBA00022598"/>
    </source>
</evidence>
<dbReference type="InterPro" id="IPR044136">
    <property type="entry name" value="Lys-tRNA-ligase_II_N"/>
</dbReference>
<evidence type="ECO:0000256" key="11">
    <source>
        <dbReference type="ARBA" id="ARBA00048573"/>
    </source>
</evidence>
<dbReference type="InterPro" id="IPR004365">
    <property type="entry name" value="NA-bd_OB_tRNA"/>
</dbReference>
<dbReference type="CDD" id="cd00775">
    <property type="entry name" value="LysRS_core"/>
    <property type="match status" value="1"/>
</dbReference>
<dbReference type="InterPro" id="IPR004364">
    <property type="entry name" value="Aa-tRNA-synt_II"/>
</dbReference>
<dbReference type="CDD" id="cd04322">
    <property type="entry name" value="LysRS_N"/>
    <property type="match status" value="1"/>
</dbReference>
<evidence type="ECO:0000256" key="4">
    <source>
        <dbReference type="ARBA" id="ARBA00022490"/>
    </source>
</evidence>
<keyword evidence="15" id="KW-1185">Reference proteome</keyword>
<keyword evidence="5" id="KW-0436">Ligase</keyword>
<evidence type="ECO:0000259" key="13">
    <source>
        <dbReference type="PROSITE" id="PS50862"/>
    </source>
</evidence>
<evidence type="ECO:0000256" key="8">
    <source>
        <dbReference type="ARBA" id="ARBA00022917"/>
    </source>
</evidence>
<keyword evidence="9" id="KW-0030">Aminoacyl-tRNA synthetase</keyword>
<dbReference type="Pfam" id="PF00152">
    <property type="entry name" value="tRNA-synt_2"/>
    <property type="match status" value="1"/>
</dbReference>
<dbReference type="GO" id="GO:0000049">
    <property type="term" value="F:tRNA binding"/>
    <property type="evidence" value="ECO:0007669"/>
    <property type="project" value="TreeGrafter"/>
</dbReference>
<dbReference type="EC" id="6.1.1.6" evidence="3 12"/>
<name>A0A8J5KQH2_ZINOF</name>
<reference evidence="14 15" key="1">
    <citation type="submission" date="2020-08" db="EMBL/GenBank/DDBJ databases">
        <title>Plant Genome Project.</title>
        <authorList>
            <person name="Zhang R.-G."/>
        </authorList>
    </citation>
    <scope>NUCLEOTIDE SEQUENCE [LARGE SCALE GENOMIC DNA]</scope>
    <source>
        <tissue evidence="14">Rhizome</tissue>
    </source>
</reference>
<comment type="catalytic activity">
    <reaction evidence="11 12">
        <text>tRNA(Lys) + L-lysine + ATP = L-lysyl-tRNA(Lys) + AMP + diphosphate</text>
        <dbReference type="Rhea" id="RHEA:20792"/>
        <dbReference type="Rhea" id="RHEA-COMP:9696"/>
        <dbReference type="Rhea" id="RHEA-COMP:9697"/>
        <dbReference type="ChEBI" id="CHEBI:30616"/>
        <dbReference type="ChEBI" id="CHEBI:32551"/>
        <dbReference type="ChEBI" id="CHEBI:33019"/>
        <dbReference type="ChEBI" id="CHEBI:78442"/>
        <dbReference type="ChEBI" id="CHEBI:78529"/>
        <dbReference type="ChEBI" id="CHEBI:456215"/>
        <dbReference type="EC" id="6.1.1.6"/>
    </reaction>
</comment>
<evidence type="ECO:0000256" key="10">
    <source>
        <dbReference type="ARBA" id="ARBA00030563"/>
    </source>
</evidence>
<keyword evidence="6" id="KW-0547">Nucleotide-binding</keyword>
<keyword evidence="4" id="KW-0963">Cytoplasm</keyword>
<proteinExistence type="inferred from homology"/>
<evidence type="ECO:0000256" key="3">
    <source>
        <dbReference type="ARBA" id="ARBA00013166"/>
    </source>
</evidence>
<evidence type="ECO:0000256" key="6">
    <source>
        <dbReference type="ARBA" id="ARBA00022741"/>
    </source>
</evidence>
<keyword evidence="7" id="KW-0067">ATP-binding</keyword>
<dbReference type="Gene3D" id="3.30.930.10">
    <property type="entry name" value="Bira Bifunctional Protein, Domain 2"/>
    <property type="match status" value="1"/>
</dbReference>
<dbReference type="InterPro" id="IPR006195">
    <property type="entry name" value="aa-tRNA-synth_II"/>
</dbReference>
<dbReference type="EMBL" id="JACMSC010000014">
    <property type="protein sequence ID" value="KAG6489304.1"/>
    <property type="molecule type" value="Genomic_DNA"/>
</dbReference>
<evidence type="ECO:0000313" key="15">
    <source>
        <dbReference type="Proteomes" id="UP000734854"/>
    </source>
</evidence>
<evidence type="ECO:0000256" key="9">
    <source>
        <dbReference type="ARBA" id="ARBA00023146"/>
    </source>
</evidence>
<dbReference type="InterPro" id="IPR018149">
    <property type="entry name" value="Lys-tRNA-synth_II_C"/>
</dbReference>
<dbReference type="NCBIfam" id="TIGR00499">
    <property type="entry name" value="lysS_bact"/>
    <property type="match status" value="1"/>
</dbReference>
<dbReference type="GO" id="GO:0005524">
    <property type="term" value="F:ATP binding"/>
    <property type="evidence" value="ECO:0007669"/>
    <property type="project" value="UniProtKB-KW"/>
</dbReference>
<dbReference type="Proteomes" id="UP000734854">
    <property type="component" value="Unassembled WGS sequence"/>
</dbReference>
<dbReference type="FunFam" id="2.40.50.140:FF:000050">
    <property type="entry name" value="Lysine--tRNA ligase"/>
    <property type="match status" value="1"/>
</dbReference>
<dbReference type="InterPro" id="IPR045864">
    <property type="entry name" value="aa-tRNA-synth_II/BPL/LPL"/>
</dbReference>
<evidence type="ECO:0000256" key="12">
    <source>
        <dbReference type="RuleBase" id="RU003748"/>
    </source>
</evidence>
<comment type="similarity">
    <text evidence="2">Belongs to the class-II aminoacyl-tRNA synthetase family.</text>
</comment>
<dbReference type="PROSITE" id="PS50862">
    <property type="entry name" value="AA_TRNA_LIGASE_II"/>
    <property type="match status" value="1"/>
</dbReference>
<dbReference type="AlphaFoldDB" id="A0A8J5KQH2"/>
<feature type="domain" description="Aminoacyl-transfer RNA synthetases class-II family profile" evidence="13">
    <location>
        <begin position="224"/>
        <end position="553"/>
    </location>
</feature>
<organism evidence="14 15">
    <name type="scientific">Zingiber officinale</name>
    <name type="common">Ginger</name>
    <name type="synonym">Amomum zingiber</name>
    <dbReference type="NCBI Taxonomy" id="94328"/>
    <lineage>
        <taxon>Eukaryota</taxon>
        <taxon>Viridiplantae</taxon>
        <taxon>Streptophyta</taxon>
        <taxon>Embryophyta</taxon>
        <taxon>Tracheophyta</taxon>
        <taxon>Spermatophyta</taxon>
        <taxon>Magnoliopsida</taxon>
        <taxon>Liliopsida</taxon>
        <taxon>Zingiberales</taxon>
        <taxon>Zingiberaceae</taxon>
        <taxon>Zingiber</taxon>
    </lineage>
</organism>
<dbReference type="InterPro" id="IPR034762">
    <property type="entry name" value="Lys-tRNA-ligase_II_bac/euk"/>
</dbReference>
<evidence type="ECO:0000313" key="14">
    <source>
        <dbReference type="EMBL" id="KAG6489304.1"/>
    </source>
</evidence>
<dbReference type="PANTHER" id="PTHR42918">
    <property type="entry name" value="LYSYL-TRNA SYNTHETASE"/>
    <property type="match status" value="1"/>
</dbReference>
<accession>A0A8J5KQH2</accession>
<gene>
    <name evidence="14" type="ORF">ZIOFF_050573</name>
</gene>
<dbReference type="HAMAP" id="MF_00252">
    <property type="entry name" value="Lys_tRNA_synth_class2"/>
    <property type="match status" value="1"/>
</dbReference>
<dbReference type="GO" id="GO:0004824">
    <property type="term" value="F:lysine-tRNA ligase activity"/>
    <property type="evidence" value="ECO:0007669"/>
    <property type="project" value="UniProtKB-EC"/>
</dbReference>
<dbReference type="PANTHER" id="PTHR42918:SF9">
    <property type="entry name" value="LYSINE--TRNA LIGASE"/>
    <property type="match status" value="1"/>
</dbReference>
<evidence type="ECO:0000256" key="1">
    <source>
        <dbReference type="ARBA" id="ARBA00004496"/>
    </source>
</evidence>
<evidence type="ECO:0000256" key="2">
    <source>
        <dbReference type="ARBA" id="ARBA00008226"/>
    </source>
</evidence>
<comment type="caution">
    <text evidence="14">The sequence shown here is derived from an EMBL/GenBank/DDBJ whole genome shotgun (WGS) entry which is preliminary data.</text>
</comment>
<dbReference type="InterPro" id="IPR012340">
    <property type="entry name" value="NA-bd_OB-fold"/>
</dbReference>
<dbReference type="NCBIfam" id="NF001756">
    <property type="entry name" value="PRK00484.1"/>
    <property type="match status" value="1"/>
</dbReference>
<dbReference type="InterPro" id="IPR002313">
    <property type="entry name" value="Lys-tRNA-ligase_II"/>
</dbReference>
<dbReference type="PIRSF" id="PIRSF039101">
    <property type="entry name" value="LysRS2"/>
    <property type="match status" value="1"/>
</dbReference>
<dbReference type="GO" id="GO:0006430">
    <property type="term" value="P:lysyl-tRNA aminoacylation"/>
    <property type="evidence" value="ECO:0007669"/>
    <property type="project" value="InterPro"/>
</dbReference>
<sequence>MAAATPQSQKQIVADDEDMDPTQYYENRLKALALIKATGGNPYPHKFNVSMTISEYIEKYKTLSEGQHLNDVEVSLAGRIMNKRTSSSKLFFYDLYEGGLKVQVMADARESVLDEVQFTKHHTGVKRGDIVGLCGYPGKSKRGELSIFPKTFIVLSPCVHMMPRQKAGPGTDIAIKKNEQKTPSDVWVPGMTRNPETYVLKDQETRYRQRYLDLMLNHEVRQIFKTRANIINYIRNFLNKLDFLEVETPMMNMIAGGAAAKPFVTHHNELNMKLFMRIAPELYLKELVVGGLDRVYEIGKQFRNEGIDLTHNPEFTTCEFYMAFADYNDLMVLTEEMLSGMVKFLTGGYLIKYHAHGVNKDPIEIDFTPPFRRMDMIEELEKRANLSIPKDLSSEEANKYLVDACEKLDVQCPPPKTTTRLLDKLVGHFLEEECTNPTFIINHPEIMSPLAKWHRSKPGLTERFELFVNKHEVCNAYTELNDPVVQRQRFAEQLKDRQSGDDEAMALDETFCTALEYGLPPTGGWGLGIDRLTMLLTDSQNIKEVLLFPAMKPQDEPSTKGSD</sequence>
<dbReference type="GO" id="GO:0005829">
    <property type="term" value="C:cytosol"/>
    <property type="evidence" value="ECO:0007669"/>
    <property type="project" value="TreeGrafter"/>
</dbReference>
<protein>
    <recommendedName>
        <fullName evidence="3 12">Lysine--tRNA ligase</fullName>
        <ecNumber evidence="3 12">6.1.1.6</ecNumber>
    </recommendedName>
    <alternativeName>
        <fullName evidence="10 12">Lysyl-tRNA synthetase</fullName>
    </alternativeName>
</protein>
<comment type="subcellular location">
    <subcellularLocation>
        <location evidence="1">Cytoplasm</location>
    </subcellularLocation>
</comment>
<dbReference type="Pfam" id="PF01336">
    <property type="entry name" value="tRNA_anti-codon"/>
    <property type="match status" value="1"/>
</dbReference>
<dbReference type="SUPFAM" id="SSF50249">
    <property type="entry name" value="Nucleic acid-binding proteins"/>
    <property type="match status" value="1"/>
</dbReference>
<dbReference type="Gene3D" id="2.40.50.140">
    <property type="entry name" value="Nucleic acid-binding proteins"/>
    <property type="match status" value="1"/>
</dbReference>
<dbReference type="SUPFAM" id="SSF55681">
    <property type="entry name" value="Class II aaRS and biotin synthetases"/>
    <property type="match status" value="1"/>
</dbReference>